<keyword evidence="14" id="KW-1185">Reference proteome</keyword>
<dbReference type="SUPFAM" id="SSF47370">
    <property type="entry name" value="Bromodomain"/>
    <property type="match status" value="1"/>
</dbReference>
<dbReference type="InterPro" id="IPR019787">
    <property type="entry name" value="Znf_PHD-finger"/>
</dbReference>
<feature type="domain" description="Bromo" evidence="11">
    <location>
        <begin position="188"/>
        <end position="244"/>
    </location>
</feature>
<protein>
    <submittedName>
        <fullName evidence="13">Uncharacterized protein</fullName>
    </submittedName>
</protein>
<feature type="region of interest" description="Disordered" evidence="10">
    <location>
        <begin position="274"/>
        <end position="306"/>
    </location>
</feature>
<sequence length="306" mass="33886">MSGETYFEAKRPDPRPIPTLPTPIKGVNDAMEEATVLVNGSTGVTPQASHGAVVFLICEEGSRGAGSGSSGETANDDPNDDWCAVCMDGGDLVCCDNCPKVFHAGCHIPSMATIPEDSWQCMLCQSLPQLTEVGTKRNSSGAPVGTNGRVRSMSDDERRVCERILLELYCQYDNSLVFRSPVPAENAEYFKKVHNPMSLDEVRARLSRNAPDNVKYASVREFIRDVRQVFRNAFNYFDINTKEYTDGMALEEFLETQLLKYLPRFAHSDIDQELSEHDEASVQSSDDDSEIVNGPTSAKKVRRIVD</sequence>
<evidence type="ECO:0000256" key="1">
    <source>
        <dbReference type="ARBA" id="ARBA00004123"/>
    </source>
</evidence>
<keyword evidence="2" id="KW-0479">Metal-binding</keyword>
<evidence type="ECO:0000259" key="11">
    <source>
        <dbReference type="PROSITE" id="PS50014"/>
    </source>
</evidence>
<evidence type="ECO:0000256" key="2">
    <source>
        <dbReference type="ARBA" id="ARBA00022723"/>
    </source>
</evidence>
<dbReference type="InterPro" id="IPR001965">
    <property type="entry name" value="Znf_PHD"/>
</dbReference>
<accession>A0ABD0XW23</accession>
<evidence type="ECO:0000256" key="4">
    <source>
        <dbReference type="ARBA" id="ARBA00022833"/>
    </source>
</evidence>
<dbReference type="PROSITE" id="PS01359">
    <property type="entry name" value="ZF_PHD_1"/>
    <property type="match status" value="1"/>
</dbReference>
<dbReference type="Pfam" id="PF00628">
    <property type="entry name" value="PHD"/>
    <property type="match status" value="1"/>
</dbReference>
<dbReference type="InterPro" id="IPR013083">
    <property type="entry name" value="Znf_RING/FYVE/PHD"/>
</dbReference>
<keyword evidence="4" id="KW-0862">Zinc</keyword>
<reference evidence="13 14" key="1">
    <citation type="submission" date="2024-07" db="EMBL/GenBank/DDBJ databases">
        <title>Chromosome-level genome assembly of the water stick insect Ranatra chinensis (Heteroptera: Nepidae).</title>
        <authorList>
            <person name="Liu X."/>
        </authorList>
    </citation>
    <scope>NUCLEOTIDE SEQUENCE [LARGE SCALE GENOMIC DNA]</scope>
    <source>
        <strain evidence="13">Cailab_2021Rc</strain>
        <tissue evidence="13">Muscle</tissue>
    </source>
</reference>
<evidence type="ECO:0000256" key="5">
    <source>
        <dbReference type="ARBA" id="ARBA00023054"/>
    </source>
</evidence>
<gene>
    <name evidence="13" type="ORF">AAG570_007403</name>
</gene>
<dbReference type="SMART" id="SM00297">
    <property type="entry name" value="BROMO"/>
    <property type="match status" value="1"/>
</dbReference>
<dbReference type="InterPro" id="IPR036427">
    <property type="entry name" value="Bromodomain-like_sf"/>
</dbReference>
<dbReference type="PROSITE" id="PS50016">
    <property type="entry name" value="ZF_PHD_2"/>
    <property type="match status" value="1"/>
</dbReference>
<keyword evidence="7" id="KW-0539">Nucleus</keyword>
<evidence type="ECO:0000256" key="7">
    <source>
        <dbReference type="ARBA" id="ARBA00023242"/>
    </source>
</evidence>
<dbReference type="Pfam" id="PF00439">
    <property type="entry name" value="Bromodomain"/>
    <property type="match status" value="1"/>
</dbReference>
<dbReference type="AlphaFoldDB" id="A0ABD0XW23"/>
<dbReference type="CDD" id="cd15541">
    <property type="entry name" value="PHD_TIF1_like"/>
    <property type="match status" value="1"/>
</dbReference>
<name>A0ABD0XW23_9HEMI</name>
<dbReference type="InterPro" id="IPR011011">
    <property type="entry name" value="Znf_FYVE_PHD"/>
</dbReference>
<proteinExistence type="predicted"/>
<evidence type="ECO:0000313" key="13">
    <source>
        <dbReference type="EMBL" id="KAL1115373.1"/>
    </source>
</evidence>
<keyword evidence="6 8" id="KW-0103">Bromodomain</keyword>
<feature type="domain" description="PHD-type" evidence="12">
    <location>
        <begin position="80"/>
        <end position="127"/>
    </location>
</feature>
<feature type="region of interest" description="Disordered" evidence="10">
    <location>
        <begin position="1"/>
        <end position="21"/>
    </location>
</feature>
<dbReference type="PANTHER" id="PTHR45915">
    <property type="entry name" value="TRANSCRIPTION INTERMEDIARY FACTOR"/>
    <property type="match status" value="1"/>
</dbReference>
<dbReference type="GO" id="GO:0005634">
    <property type="term" value="C:nucleus"/>
    <property type="evidence" value="ECO:0007669"/>
    <property type="project" value="UniProtKB-SubCell"/>
</dbReference>
<dbReference type="PROSITE" id="PS50014">
    <property type="entry name" value="BROMODOMAIN_2"/>
    <property type="match status" value="1"/>
</dbReference>
<evidence type="ECO:0000256" key="10">
    <source>
        <dbReference type="SAM" id="MobiDB-lite"/>
    </source>
</evidence>
<evidence type="ECO:0000256" key="8">
    <source>
        <dbReference type="PROSITE-ProRule" id="PRU00035"/>
    </source>
</evidence>
<keyword evidence="3 9" id="KW-0863">Zinc-finger</keyword>
<evidence type="ECO:0000259" key="12">
    <source>
        <dbReference type="PROSITE" id="PS50016"/>
    </source>
</evidence>
<comment type="subcellular location">
    <subcellularLocation>
        <location evidence="1">Nucleus</location>
    </subcellularLocation>
</comment>
<keyword evidence="5" id="KW-0175">Coiled coil</keyword>
<comment type="caution">
    <text evidence="13">The sequence shown here is derived from an EMBL/GenBank/DDBJ whole genome shotgun (WGS) entry which is preliminary data.</text>
</comment>
<evidence type="ECO:0000256" key="9">
    <source>
        <dbReference type="PROSITE-ProRule" id="PRU00146"/>
    </source>
</evidence>
<evidence type="ECO:0000256" key="3">
    <source>
        <dbReference type="ARBA" id="ARBA00022771"/>
    </source>
</evidence>
<dbReference type="InterPro" id="IPR001487">
    <property type="entry name" value="Bromodomain"/>
</dbReference>
<dbReference type="Gene3D" id="3.30.40.10">
    <property type="entry name" value="Zinc/RING finger domain, C3HC4 (zinc finger)"/>
    <property type="match status" value="1"/>
</dbReference>
<evidence type="ECO:0000256" key="6">
    <source>
        <dbReference type="ARBA" id="ARBA00023117"/>
    </source>
</evidence>
<dbReference type="InterPro" id="IPR019786">
    <property type="entry name" value="Zinc_finger_PHD-type_CS"/>
</dbReference>
<dbReference type="PANTHER" id="PTHR45915:SF6">
    <property type="entry name" value="E3 UBIQUITIN-PROTEIN LIGASE TRIM33"/>
    <property type="match status" value="1"/>
</dbReference>
<dbReference type="SMART" id="SM00249">
    <property type="entry name" value="PHD"/>
    <property type="match status" value="1"/>
</dbReference>
<dbReference type="GO" id="GO:0008270">
    <property type="term" value="F:zinc ion binding"/>
    <property type="evidence" value="ECO:0007669"/>
    <property type="project" value="UniProtKB-KW"/>
</dbReference>
<evidence type="ECO:0000313" key="14">
    <source>
        <dbReference type="Proteomes" id="UP001558652"/>
    </source>
</evidence>
<dbReference type="Proteomes" id="UP001558652">
    <property type="component" value="Unassembled WGS sequence"/>
</dbReference>
<dbReference type="Gene3D" id="1.20.920.10">
    <property type="entry name" value="Bromodomain-like"/>
    <property type="match status" value="1"/>
</dbReference>
<organism evidence="13 14">
    <name type="scientific">Ranatra chinensis</name>
    <dbReference type="NCBI Taxonomy" id="642074"/>
    <lineage>
        <taxon>Eukaryota</taxon>
        <taxon>Metazoa</taxon>
        <taxon>Ecdysozoa</taxon>
        <taxon>Arthropoda</taxon>
        <taxon>Hexapoda</taxon>
        <taxon>Insecta</taxon>
        <taxon>Pterygota</taxon>
        <taxon>Neoptera</taxon>
        <taxon>Paraneoptera</taxon>
        <taxon>Hemiptera</taxon>
        <taxon>Heteroptera</taxon>
        <taxon>Panheteroptera</taxon>
        <taxon>Nepomorpha</taxon>
        <taxon>Nepidae</taxon>
        <taxon>Ranatrinae</taxon>
        <taxon>Ranatra</taxon>
    </lineage>
</organism>
<dbReference type="SUPFAM" id="SSF57903">
    <property type="entry name" value="FYVE/PHD zinc finger"/>
    <property type="match status" value="1"/>
</dbReference>
<dbReference type="EMBL" id="JBFDAA010000020">
    <property type="protein sequence ID" value="KAL1115373.1"/>
    <property type="molecule type" value="Genomic_DNA"/>
</dbReference>